<dbReference type="Proteomes" id="UP001595528">
    <property type="component" value="Unassembled WGS sequence"/>
</dbReference>
<name>A0ABV7KZC5_9PROT</name>
<proteinExistence type="predicted"/>
<protein>
    <recommendedName>
        <fullName evidence="3">2'-5' RNA ligase</fullName>
    </recommendedName>
</protein>
<accession>A0ABV7KZC5</accession>
<dbReference type="EMBL" id="JBHRTR010000023">
    <property type="protein sequence ID" value="MFC3227466.1"/>
    <property type="molecule type" value="Genomic_DNA"/>
</dbReference>
<evidence type="ECO:0008006" key="3">
    <source>
        <dbReference type="Google" id="ProtNLM"/>
    </source>
</evidence>
<evidence type="ECO:0000313" key="2">
    <source>
        <dbReference type="Proteomes" id="UP001595528"/>
    </source>
</evidence>
<evidence type="ECO:0000313" key="1">
    <source>
        <dbReference type="EMBL" id="MFC3227466.1"/>
    </source>
</evidence>
<dbReference type="RefSeq" id="WP_379899636.1">
    <property type="nucleotide sequence ID" value="NZ_JBHRTR010000023.1"/>
</dbReference>
<organism evidence="1 2">
    <name type="scientific">Marinibaculum pumilum</name>
    <dbReference type="NCBI Taxonomy" id="1766165"/>
    <lineage>
        <taxon>Bacteria</taxon>
        <taxon>Pseudomonadati</taxon>
        <taxon>Pseudomonadota</taxon>
        <taxon>Alphaproteobacteria</taxon>
        <taxon>Rhodospirillales</taxon>
        <taxon>Rhodospirillaceae</taxon>
        <taxon>Marinibaculum</taxon>
    </lineage>
</organism>
<gene>
    <name evidence="1" type="ORF">ACFOGJ_09510</name>
</gene>
<keyword evidence="2" id="KW-1185">Reference proteome</keyword>
<reference evidence="2" key="1">
    <citation type="journal article" date="2019" name="Int. J. Syst. Evol. Microbiol.">
        <title>The Global Catalogue of Microorganisms (GCM) 10K type strain sequencing project: providing services to taxonomists for standard genome sequencing and annotation.</title>
        <authorList>
            <consortium name="The Broad Institute Genomics Platform"/>
            <consortium name="The Broad Institute Genome Sequencing Center for Infectious Disease"/>
            <person name="Wu L."/>
            <person name="Ma J."/>
        </authorList>
    </citation>
    <scope>NUCLEOTIDE SEQUENCE [LARGE SCALE GENOMIC DNA]</scope>
    <source>
        <strain evidence="2">KCTC 42964</strain>
    </source>
</reference>
<sequence length="130" mass="13658">MVATQLSLPFAAPALPPRDLYFFALRPDDPARVAIAELARFCRGVNGLPERSIAADRLHASLLVVEGRQGFRRGAVAMGIRKVAPAFYCGCGFCTTCPAGPVGIWQSRSGPMSVLGLPGPADATMTAEIG</sequence>
<comment type="caution">
    <text evidence="1">The sequence shown here is derived from an EMBL/GenBank/DDBJ whole genome shotgun (WGS) entry which is preliminary data.</text>
</comment>